<keyword evidence="2" id="KW-1185">Reference proteome</keyword>
<dbReference type="Proteomes" id="UP000030686">
    <property type="component" value="Unassembled WGS sequence"/>
</dbReference>
<dbReference type="EMBL" id="HG792016">
    <property type="protein sequence ID" value="CDM30997.1"/>
    <property type="molecule type" value="Genomic_DNA"/>
</dbReference>
<dbReference type="OrthoDB" id="4366283at2759"/>
<accession>W6QMY3</accession>
<evidence type="ECO:0000313" key="2">
    <source>
        <dbReference type="Proteomes" id="UP000030686"/>
    </source>
</evidence>
<protein>
    <submittedName>
        <fullName evidence="1">Genomic scaffold, ProqFM164S02</fullName>
    </submittedName>
</protein>
<sequence length="79" mass="8900">MSLFGLTPQSPTWRTPSCSWMADGIRDDLEVSLRLDWILQDRHVSFLQGYYHLVLDVAIDSPVDAFYSDAGGFHPSGKL</sequence>
<organism evidence="1 2">
    <name type="scientific">Penicillium roqueforti (strain FM164)</name>
    <dbReference type="NCBI Taxonomy" id="1365484"/>
    <lineage>
        <taxon>Eukaryota</taxon>
        <taxon>Fungi</taxon>
        <taxon>Dikarya</taxon>
        <taxon>Ascomycota</taxon>
        <taxon>Pezizomycotina</taxon>
        <taxon>Eurotiomycetes</taxon>
        <taxon>Eurotiomycetidae</taxon>
        <taxon>Eurotiales</taxon>
        <taxon>Aspergillaceae</taxon>
        <taxon>Penicillium</taxon>
    </lineage>
</organism>
<reference evidence="1" key="1">
    <citation type="journal article" date="2014" name="Nat. Commun.">
        <title>Multiple recent horizontal transfers of a large genomic region in cheese making fungi.</title>
        <authorList>
            <person name="Cheeseman K."/>
            <person name="Ropars J."/>
            <person name="Renault P."/>
            <person name="Dupont J."/>
            <person name="Gouzy J."/>
            <person name="Branca A."/>
            <person name="Abraham A.L."/>
            <person name="Ceppi M."/>
            <person name="Conseiller E."/>
            <person name="Debuchy R."/>
            <person name="Malagnac F."/>
            <person name="Goarin A."/>
            <person name="Silar P."/>
            <person name="Lacoste S."/>
            <person name="Sallet E."/>
            <person name="Bensimon A."/>
            <person name="Giraud T."/>
            <person name="Brygoo Y."/>
        </authorList>
    </citation>
    <scope>NUCLEOTIDE SEQUENCE [LARGE SCALE GENOMIC DNA]</scope>
    <source>
        <strain evidence="1">FM164</strain>
    </source>
</reference>
<gene>
    <name evidence="1" type="ORF">PROQFM164_S02g001147</name>
</gene>
<proteinExistence type="predicted"/>
<evidence type="ECO:0000313" key="1">
    <source>
        <dbReference type="EMBL" id="CDM30997.1"/>
    </source>
</evidence>
<dbReference type="AlphaFoldDB" id="W6QMY3"/>
<name>W6QMY3_PENRF</name>